<dbReference type="AlphaFoldDB" id="A0A5B7FVI9"/>
<evidence type="ECO:0000313" key="2">
    <source>
        <dbReference type="EMBL" id="MPC49355.1"/>
    </source>
</evidence>
<protein>
    <submittedName>
        <fullName evidence="2">Uncharacterized protein</fullName>
    </submittedName>
</protein>
<comment type="caution">
    <text evidence="2">The sequence shown here is derived from an EMBL/GenBank/DDBJ whole genome shotgun (WGS) entry which is preliminary data.</text>
</comment>
<evidence type="ECO:0000256" key="1">
    <source>
        <dbReference type="SAM" id="MobiDB-lite"/>
    </source>
</evidence>
<gene>
    <name evidence="2" type="ORF">E2C01_043154</name>
</gene>
<feature type="compositionally biased region" description="Low complexity" evidence="1">
    <location>
        <begin position="9"/>
        <end position="21"/>
    </location>
</feature>
<evidence type="ECO:0000313" key="3">
    <source>
        <dbReference type="Proteomes" id="UP000324222"/>
    </source>
</evidence>
<organism evidence="2 3">
    <name type="scientific">Portunus trituberculatus</name>
    <name type="common">Swimming crab</name>
    <name type="synonym">Neptunus trituberculatus</name>
    <dbReference type="NCBI Taxonomy" id="210409"/>
    <lineage>
        <taxon>Eukaryota</taxon>
        <taxon>Metazoa</taxon>
        <taxon>Ecdysozoa</taxon>
        <taxon>Arthropoda</taxon>
        <taxon>Crustacea</taxon>
        <taxon>Multicrustacea</taxon>
        <taxon>Malacostraca</taxon>
        <taxon>Eumalacostraca</taxon>
        <taxon>Eucarida</taxon>
        <taxon>Decapoda</taxon>
        <taxon>Pleocyemata</taxon>
        <taxon>Brachyura</taxon>
        <taxon>Eubrachyura</taxon>
        <taxon>Portunoidea</taxon>
        <taxon>Portunidae</taxon>
        <taxon>Portuninae</taxon>
        <taxon>Portunus</taxon>
    </lineage>
</organism>
<keyword evidence="3" id="KW-1185">Reference proteome</keyword>
<dbReference type="Proteomes" id="UP000324222">
    <property type="component" value="Unassembled WGS sequence"/>
</dbReference>
<accession>A0A5B7FVI9</accession>
<name>A0A5B7FVI9_PORTR</name>
<feature type="region of interest" description="Disordered" evidence="1">
    <location>
        <begin position="1"/>
        <end position="36"/>
    </location>
</feature>
<reference evidence="2 3" key="1">
    <citation type="submission" date="2019-05" db="EMBL/GenBank/DDBJ databases">
        <title>Another draft genome of Portunus trituberculatus and its Hox gene families provides insights of decapod evolution.</title>
        <authorList>
            <person name="Jeong J.-H."/>
            <person name="Song I."/>
            <person name="Kim S."/>
            <person name="Choi T."/>
            <person name="Kim D."/>
            <person name="Ryu S."/>
            <person name="Kim W."/>
        </authorList>
    </citation>
    <scope>NUCLEOTIDE SEQUENCE [LARGE SCALE GENOMIC DNA]</scope>
    <source>
        <tissue evidence="2">Muscle</tissue>
    </source>
</reference>
<sequence length="84" mass="9266">MPFTLVCGSSVASNAPSSSSPRRADLPPPSRPPNKRYYNFQEIQAGAKIRTPVTRKGQSKRDKLVILRQGALEVMHEMSPRSSV</sequence>
<proteinExistence type="predicted"/>
<dbReference type="EMBL" id="VSRR010008824">
    <property type="protein sequence ID" value="MPC49355.1"/>
    <property type="molecule type" value="Genomic_DNA"/>
</dbReference>